<evidence type="ECO:0000256" key="2">
    <source>
        <dbReference type="ARBA" id="ARBA00022833"/>
    </source>
</evidence>
<dbReference type="InterPro" id="IPR036864">
    <property type="entry name" value="Zn2-C6_fun-type_DNA-bd_sf"/>
</dbReference>
<keyword evidence="3" id="KW-0805">Transcription regulation</keyword>
<proteinExistence type="predicted"/>
<dbReference type="InterPro" id="IPR001138">
    <property type="entry name" value="Zn2Cys6_DnaBD"/>
</dbReference>
<evidence type="ECO:0000256" key="3">
    <source>
        <dbReference type="ARBA" id="ARBA00023015"/>
    </source>
</evidence>
<evidence type="ECO:0000256" key="6">
    <source>
        <dbReference type="ARBA" id="ARBA00023242"/>
    </source>
</evidence>
<sequence length="555" mass="63283">MMSKVEPKSRQRAWTPKSRTGCITCRYSTFFSKPEYSMIEVAGRIRKIKCDETKPACTKCTTTGRKCDGYSPPKPKHLSEMPDATNDEKEGFHYFRTFTATESTDYVSESQLVRQVLQLSHSISTVRHAAIALGAMHQRFVLKKELAVNVDVMDPTMRFALLQYNNAIQQTIEISRSKRRISQAITLVSCMLFTALSSIQGHYLQTILHLGRGMEILEALERIQKARCGMNQPLPVSLPVFRSIFERLNVQCRFYLDLGQLRVWRPTAIAVPQAPKAPFKSIQAALSFYIDLFYALTLVLQSSNPVRSSEFSHDRSLIQSIELQFEFGEDACRYIPLDGSLSWASSKKTVHSLSVYRTSTKLFLHIAKKGPTRMETHWDELHAEFNQVVKHSSIIYDASANEIFQDSYQTSIGGPLLKQGVDQDERVENERVPWYAFNPGPIELLFTVATRCRDPYLRRAAIYLMMKFPRREGVWNSVVAGGLAQEAMDIEERLALEEKQTPGTLQMVRNASDIPDDCRIYGIALDVDGPRTARVRFRRKLDYELGLDGFIMNIQ</sequence>
<keyword evidence="4" id="KW-0238">DNA-binding</keyword>
<dbReference type="SUPFAM" id="SSF57701">
    <property type="entry name" value="Zn2/Cys6 DNA-binding domain"/>
    <property type="match status" value="1"/>
</dbReference>
<organism evidence="8 9">
    <name type="scientific">Lophiotrema nucula</name>
    <dbReference type="NCBI Taxonomy" id="690887"/>
    <lineage>
        <taxon>Eukaryota</taxon>
        <taxon>Fungi</taxon>
        <taxon>Dikarya</taxon>
        <taxon>Ascomycota</taxon>
        <taxon>Pezizomycotina</taxon>
        <taxon>Dothideomycetes</taxon>
        <taxon>Pleosporomycetidae</taxon>
        <taxon>Pleosporales</taxon>
        <taxon>Lophiotremataceae</taxon>
        <taxon>Lophiotrema</taxon>
    </lineage>
</organism>
<protein>
    <recommendedName>
        <fullName evidence="7">Zn(2)-C6 fungal-type domain-containing protein</fullName>
    </recommendedName>
</protein>
<keyword evidence="6" id="KW-0539">Nucleus</keyword>
<evidence type="ECO:0000256" key="1">
    <source>
        <dbReference type="ARBA" id="ARBA00022723"/>
    </source>
</evidence>
<accession>A0A6A5ZBX3</accession>
<dbReference type="GO" id="GO:0000981">
    <property type="term" value="F:DNA-binding transcription factor activity, RNA polymerase II-specific"/>
    <property type="evidence" value="ECO:0007669"/>
    <property type="project" value="InterPro"/>
</dbReference>
<dbReference type="Proteomes" id="UP000799770">
    <property type="component" value="Unassembled WGS sequence"/>
</dbReference>
<keyword evidence="2" id="KW-0862">Zinc</keyword>
<gene>
    <name evidence="8" type="ORF">BDV96DRAFT_45607</name>
</gene>
<evidence type="ECO:0000256" key="4">
    <source>
        <dbReference type="ARBA" id="ARBA00023125"/>
    </source>
</evidence>
<reference evidence="8" key="1">
    <citation type="journal article" date="2020" name="Stud. Mycol.">
        <title>101 Dothideomycetes genomes: a test case for predicting lifestyles and emergence of pathogens.</title>
        <authorList>
            <person name="Haridas S."/>
            <person name="Albert R."/>
            <person name="Binder M."/>
            <person name="Bloem J."/>
            <person name="Labutti K."/>
            <person name="Salamov A."/>
            <person name="Andreopoulos B."/>
            <person name="Baker S."/>
            <person name="Barry K."/>
            <person name="Bills G."/>
            <person name="Bluhm B."/>
            <person name="Cannon C."/>
            <person name="Castanera R."/>
            <person name="Culley D."/>
            <person name="Daum C."/>
            <person name="Ezra D."/>
            <person name="Gonzalez J."/>
            <person name="Henrissat B."/>
            <person name="Kuo A."/>
            <person name="Liang C."/>
            <person name="Lipzen A."/>
            <person name="Lutzoni F."/>
            <person name="Magnuson J."/>
            <person name="Mondo S."/>
            <person name="Nolan M."/>
            <person name="Ohm R."/>
            <person name="Pangilinan J."/>
            <person name="Park H.-J."/>
            <person name="Ramirez L."/>
            <person name="Alfaro M."/>
            <person name="Sun H."/>
            <person name="Tritt A."/>
            <person name="Yoshinaga Y."/>
            <person name="Zwiers L.-H."/>
            <person name="Turgeon B."/>
            <person name="Goodwin S."/>
            <person name="Spatafora J."/>
            <person name="Crous P."/>
            <person name="Grigoriev I."/>
        </authorList>
    </citation>
    <scope>NUCLEOTIDE SEQUENCE</scope>
    <source>
        <strain evidence="8">CBS 627.86</strain>
    </source>
</reference>
<evidence type="ECO:0000256" key="5">
    <source>
        <dbReference type="ARBA" id="ARBA00023163"/>
    </source>
</evidence>
<evidence type="ECO:0000259" key="7">
    <source>
        <dbReference type="Pfam" id="PF00172"/>
    </source>
</evidence>
<name>A0A6A5ZBX3_9PLEO</name>
<dbReference type="CDD" id="cd00067">
    <property type="entry name" value="GAL4"/>
    <property type="match status" value="1"/>
</dbReference>
<dbReference type="GO" id="GO:0008270">
    <property type="term" value="F:zinc ion binding"/>
    <property type="evidence" value="ECO:0007669"/>
    <property type="project" value="InterPro"/>
</dbReference>
<dbReference type="OrthoDB" id="3598904at2759"/>
<dbReference type="AlphaFoldDB" id="A0A6A5ZBX3"/>
<keyword evidence="5" id="KW-0804">Transcription</keyword>
<dbReference type="EMBL" id="ML977321">
    <property type="protein sequence ID" value="KAF2116217.1"/>
    <property type="molecule type" value="Genomic_DNA"/>
</dbReference>
<dbReference type="InterPro" id="IPR052360">
    <property type="entry name" value="Transcr_Regulatory_Proteins"/>
</dbReference>
<keyword evidence="1" id="KW-0479">Metal-binding</keyword>
<keyword evidence="9" id="KW-1185">Reference proteome</keyword>
<dbReference type="PANTHER" id="PTHR36206">
    <property type="entry name" value="ASPERCRYPTIN BIOSYNTHESIS CLUSTER-SPECIFIC TRANSCRIPTION REGULATOR ATNN-RELATED"/>
    <property type="match status" value="1"/>
</dbReference>
<evidence type="ECO:0000313" key="9">
    <source>
        <dbReference type="Proteomes" id="UP000799770"/>
    </source>
</evidence>
<dbReference type="PANTHER" id="PTHR36206:SF12">
    <property type="entry name" value="ASPERCRYPTIN BIOSYNTHESIS CLUSTER-SPECIFIC TRANSCRIPTION REGULATOR ATNN-RELATED"/>
    <property type="match status" value="1"/>
</dbReference>
<dbReference type="GO" id="GO:0003677">
    <property type="term" value="F:DNA binding"/>
    <property type="evidence" value="ECO:0007669"/>
    <property type="project" value="UniProtKB-KW"/>
</dbReference>
<dbReference type="Gene3D" id="4.10.240.10">
    <property type="entry name" value="Zn(2)-C6 fungal-type DNA-binding domain"/>
    <property type="match status" value="1"/>
</dbReference>
<evidence type="ECO:0000313" key="8">
    <source>
        <dbReference type="EMBL" id="KAF2116217.1"/>
    </source>
</evidence>
<dbReference type="Pfam" id="PF00172">
    <property type="entry name" value="Zn_clus"/>
    <property type="match status" value="1"/>
</dbReference>
<feature type="domain" description="Zn(2)-C6 fungal-type" evidence="7">
    <location>
        <begin position="44"/>
        <end position="76"/>
    </location>
</feature>